<feature type="domain" description="Bacterial type II secretion system protein E" evidence="4">
    <location>
        <begin position="336"/>
        <end position="350"/>
    </location>
</feature>
<dbReference type="SMART" id="SM00382">
    <property type="entry name" value="AAA"/>
    <property type="match status" value="1"/>
</dbReference>
<evidence type="ECO:0000259" key="4">
    <source>
        <dbReference type="PROSITE" id="PS00662"/>
    </source>
</evidence>
<dbReference type="eggNOG" id="COG2804">
    <property type="taxonomic scope" value="Bacteria"/>
</dbReference>
<dbReference type="Pfam" id="PF00437">
    <property type="entry name" value="T2SSE"/>
    <property type="match status" value="1"/>
</dbReference>
<dbReference type="GO" id="GO:0005886">
    <property type="term" value="C:plasma membrane"/>
    <property type="evidence" value="ECO:0007669"/>
    <property type="project" value="TreeGrafter"/>
</dbReference>
<evidence type="ECO:0000313" key="5">
    <source>
        <dbReference type="EMBL" id="AAP77713.1"/>
    </source>
</evidence>
<dbReference type="GO" id="GO:0005524">
    <property type="term" value="F:ATP binding"/>
    <property type="evidence" value="ECO:0007669"/>
    <property type="project" value="UniProtKB-KW"/>
</dbReference>
<keyword evidence="2" id="KW-0547">Nucleotide-binding</keyword>
<dbReference type="Gene3D" id="3.30.450.90">
    <property type="match status" value="1"/>
</dbReference>
<comment type="similarity">
    <text evidence="1">Belongs to the GSP E family.</text>
</comment>
<dbReference type="EMBL" id="AE017125">
    <property type="protein sequence ID" value="AAP77713.1"/>
    <property type="molecule type" value="Genomic_DNA"/>
</dbReference>
<proteinExistence type="inferred from homology"/>
<dbReference type="PROSITE" id="PS00662">
    <property type="entry name" value="T2SP_E"/>
    <property type="match status" value="1"/>
</dbReference>
<reference evidence="5 6" key="1">
    <citation type="journal article" date="2003" name="Proc. Natl. Acad. Sci. U.S.A.">
        <title>The complete genome sequence of the carcinogenic bacterium Helicobacter hepaticus.</title>
        <authorList>
            <person name="Suerbaum S."/>
            <person name="Josenhans C."/>
            <person name="Sterzenbach T."/>
            <person name="Drescher B."/>
            <person name="Brandt P."/>
            <person name="Bell M."/>
            <person name="Droege M."/>
            <person name="Fartmann B."/>
            <person name="Fischer H.-P."/>
            <person name="Ge Z."/>
            <person name="Hoerster A."/>
            <person name="Holland R."/>
            <person name="Klein K."/>
            <person name="Koenig J."/>
            <person name="Macko L."/>
            <person name="Mendz G.L."/>
            <person name="Nyakatura G."/>
            <person name="Schauer D.B."/>
            <person name="Shen Z."/>
            <person name="Weber J."/>
            <person name="Frosch M."/>
            <person name="Fox J.G."/>
        </authorList>
    </citation>
    <scope>NUCLEOTIDE SEQUENCE [LARGE SCALE GENOMIC DNA]</scope>
    <source>
        <strain evidence="6">ATCC 51449 / 3B1</strain>
    </source>
</reference>
<dbReference type="PANTHER" id="PTHR30258:SF2">
    <property type="entry name" value="COMG OPERON PROTEIN 1"/>
    <property type="match status" value="1"/>
</dbReference>
<dbReference type="InterPro" id="IPR003593">
    <property type="entry name" value="AAA+_ATPase"/>
</dbReference>
<evidence type="ECO:0000256" key="2">
    <source>
        <dbReference type="ARBA" id="ARBA00022741"/>
    </source>
</evidence>
<dbReference type="CDD" id="cd01129">
    <property type="entry name" value="PulE-GspE-like"/>
    <property type="match status" value="1"/>
</dbReference>
<dbReference type="GO" id="GO:0016887">
    <property type="term" value="F:ATP hydrolysis activity"/>
    <property type="evidence" value="ECO:0007669"/>
    <property type="project" value="TreeGrafter"/>
</dbReference>
<dbReference type="InterPro" id="IPR027417">
    <property type="entry name" value="P-loop_NTPase"/>
</dbReference>
<dbReference type="RefSeq" id="WP_011115956.1">
    <property type="nucleotide sequence ID" value="NC_004917.1"/>
</dbReference>
<dbReference type="AlphaFoldDB" id="Q7VH51"/>
<keyword evidence="3" id="KW-0067">ATP-binding</keyword>
<dbReference type="STRING" id="235279.HH_1116"/>
<dbReference type="Proteomes" id="UP000002495">
    <property type="component" value="Chromosome"/>
</dbReference>
<sequence length="522" mass="59656">MQPKVYAQFSPVNLLEHTLCSWCLNALEYKFILKHQCLIFFADSQNLHIALKNIQAPLELIRAHISHLYPQLDIQFFSATNEAFDIQARHIRIFQHFCILKNALLAQHQTPQNADENQDIIVVQLLDFILQTCIEEGASDIHFECQSTIQDSPPYEHTQDKQKAKVRIRVDGMLRERFSLESNVFEALSSRLKLECELDITQIRRSQDGRFSREFGTQAYDFRLSFLPAFGGESIVIRILNKNTQTITLQSLGFNSTHLDMIRRNIIAPYGIILLTGPTGSGKSTTLYAILESIKSPTKKIITLEDPIEYQMQLVTQVIVNEKHNFGFAKALRALLRHDPDVLMVGEIRDEESLEIALRASLTGHLVLSTLHANDSLSVIERLLDMGAENYLLASSLHLIISQRLVRKLCPYCKIPLSPQDMKQKLIKYNLQHFEDKIKDSVFFAPRGCGYCNMQGFSGRALIAECLENSDILRTYIKSPHNKTQILQSLREKGFESMFENGFKIASEGLSSFEEVYRVCKI</sequence>
<evidence type="ECO:0000256" key="1">
    <source>
        <dbReference type="ARBA" id="ARBA00006611"/>
    </source>
</evidence>
<dbReference type="Gene3D" id="3.40.50.300">
    <property type="entry name" value="P-loop containing nucleotide triphosphate hydrolases"/>
    <property type="match status" value="1"/>
</dbReference>
<protein>
    <recommendedName>
        <fullName evidence="4">Bacterial type II secretion system protein E domain-containing protein</fullName>
    </recommendedName>
</protein>
<dbReference type="PANTHER" id="PTHR30258">
    <property type="entry name" value="TYPE II SECRETION SYSTEM PROTEIN GSPE-RELATED"/>
    <property type="match status" value="1"/>
</dbReference>
<name>Q7VH51_HELHP</name>
<dbReference type="HOGENOM" id="CLU_013446_2_2_7"/>
<organism evidence="5 6">
    <name type="scientific">Helicobacter hepaticus (strain ATCC 51449 / 3B1)</name>
    <dbReference type="NCBI Taxonomy" id="235279"/>
    <lineage>
        <taxon>Bacteria</taxon>
        <taxon>Pseudomonadati</taxon>
        <taxon>Campylobacterota</taxon>
        <taxon>Epsilonproteobacteria</taxon>
        <taxon>Campylobacterales</taxon>
        <taxon>Helicobacteraceae</taxon>
        <taxon>Helicobacter</taxon>
    </lineage>
</organism>
<dbReference type="SUPFAM" id="SSF52540">
    <property type="entry name" value="P-loop containing nucleoside triphosphate hydrolases"/>
    <property type="match status" value="1"/>
</dbReference>
<accession>Q7VH51</accession>
<evidence type="ECO:0000256" key="3">
    <source>
        <dbReference type="ARBA" id="ARBA00022840"/>
    </source>
</evidence>
<dbReference type="KEGG" id="hhe:HH_1116"/>
<keyword evidence="6" id="KW-1185">Reference proteome</keyword>
<dbReference type="OrthoDB" id="9805147at2"/>
<evidence type="ECO:0000313" key="6">
    <source>
        <dbReference type="Proteomes" id="UP000002495"/>
    </source>
</evidence>
<gene>
    <name evidence="5" type="primary">gspE</name>
    <name evidence="5" type="ordered locus">HH_1116</name>
</gene>
<dbReference type="InterPro" id="IPR001482">
    <property type="entry name" value="T2SS/T4SS_dom"/>
</dbReference>